<feature type="compositionally biased region" description="Basic and acidic residues" evidence="2">
    <location>
        <begin position="319"/>
        <end position="358"/>
    </location>
</feature>
<protein>
    <submittedName>
        <fullName evidence="3">Uncharacterized protein</fullName>
    </submittedName>
</protein>
<keyword evidence="4" id="KW-1185">Reference proteome</keyword>
<sequence>MIFSNKVDKYVKSHKQGLSKTSFVAIYLDSHDEAFSSSTICVAFCKCGINPFNPDVSSEADFAPSQATSTVASPHLPSSFPVKSEEWEQESAGVDKESEDNNKAHFDAQEHTNDSAMGPLTLPPLYNHHTIATISTDPPAPISIPKHILSLLKDELIRITQELQNQNQKLQDAVEKANMHAVIAGQQYSQLQKQVNTKNNTPKTSCQSFSTTACVLNTSDALAIIATKRATELARAQQKELEREEKSQKAEEAHVVKAKKAVLIWATAAVKIVKECEDLKMKRLAQEEKEQMAQVAKETKAHLTQEAKATKAAKAAAKQLEKEEKQQRKGGGDCTAESREGGREDCVSWKEEEGHRRG</sequence>
<organism evidence="3 4">
    <name type="scientific">Hydnum rufescens UP504</name>
    <dbReference type="NCBI Taxonomy" id="1448309"/>
    <lineage>
        <taxon>Eukaryota</taxon>
        <taxon>Fungi</taxon>
        <taxon>Dikarya</taxon>
        <taxon>Basidiomycota</taxon>
        <taxon>Agaricomycotina</taxon>
        <taxon>Agaricomycetes</taxon>
        <taxon>Cantharellales</taxon>
        <taxon>Hydnaceae</taxon>
        <taxon>Hydnum</taxon>
    </lineage>
</organism>
<gene>
    <name evidence="3" type="ORF">BS47DRAFT_1402117</name>
</gene>
<feature type="coiled-coil region" evidence="1">
    <location>
        <begin position="149"/>
        <end position="180"/>
    </location>
</feature>
<evidence type="ECO:0000256" key="1">
    <source>
        <dbReference type="SAM" id="Coils"/>
    </source>
</evidence>
<dbReference type="OrthoDB" id="3064354at2759"/>
<evidence type="ECO:0000313" key="4">
    <source>
        <dbReference type="Proteomes" id="UP000886523"/>
    </source>
</evidence>
<keyword evidence="1" id="KW-0175">Coiled coil</keyword>
<feature type="region of interest" description="Disordered" evidence="2">
    <location>
        <begin position="68"/>
        <end position="101"/>
    </location>
</feature>
<evidence type="ECO:0000256" key="2">
    <source>
        <dbReference type="SAM" id="MobiDB-lite"/>
    </source>
</evidence>
<dbReference type="EMBL" id="MU129307">
    <property type="protein sequence ID" value="KAF9503744.1"/>
    <property type="molecule type" value="Genomic_DNA"/>
</dbReference>
<dbReference type="Proteomes" id="UP000886523">
    <property type="component" value="Unassembled WGS sequence"/>
</dbReference>
<evidence type="ECO:0000313" key="3">
    <source>
        <dbReference type="EMBL" id="KAF9503744.1"/>
    </source>
</evidence>
<accession>A0A9P6AEJ6</accession>
<feature type="region of interest" description="Disordered" evidence="2">
    <location>
        <begin position="306"/>
        <end position="358"/>
    </location>
</feature>
<dbReference type="AlphaFoldDB" id="A0A9P6AEJ6"/>
<reference evidence="3" key="1">
    <citation type="journal article" date="2020" name="Nat. Commun.">
        <title>Large-scale genome sequencing of mycorrhizal fungi provides insights into the early evolution of symbiotic traits.</title>
        <authorList>
            <person name="Miyauchi S."/>
            <person name="Kiss E."/>
            <person name="Kuo A."/>
            <person name="Drula E."/>
            <person name="Kohler A."/>
            <person name="Sanchez-Garcia M."/>
            <person name="Morin E."/>
            <person name="Andreopoulos B."/>
            <person name="Barry K.W."/>
            <person name="Bonito G."/>
            <person name="Buee M."/>
            <person name="Carver A."/>
            <person name="Chen C."/>
            <person name="Cichocki N."/>
            <person name="Clum A."/>
            <person name="Culley D."/>
            <person name="Crous P.W."/>
            <person name="Fauchery L."/>
            <person name="Girlanda M."/>
            <person name="Hayes R.D."/>
            <person name="Keri Z."/>
            <person name="LaButti K."/>
            <person name="Lipzen A."/>
            <person name="Lombard V."/>
            <person name="Magnuson J."/>
            <person name="Maillard F."/>
            <person name="Murat C."/>
            <person name="Nolan M."/>
            <person name="Ohm R.A."/>
            <person name="Pangilinan J."/>
            <person name="Pereira M.F."/>
            <person name="Perotto S."/>
            <person name="Peter M."/>
            <person name="Pfister S."/>
            <person name="Riley R."/>
            <person name="Sitrit Y."/>
            <person name="Stielow J.B."/>
            <person name="Szollosi G."/>
            <person name="Zifcakova L."/>
            <person name="Stursova M."/>
            <person name="Spatafora J.W."/>
            <person name="Tedersoo L."/>
            <person name="Vaario L.M."/>
            <person name="Yamada A."/>
            <person name="Yan M."/>
            <person name="Wang P."/>
            <person name="Xu J."/>
            <person name="Bruns T."/>
            <person name="Baldrian P."/>
            <person name="Vilgalys R."/>
            <person name="Dunand C."/>
            <person name="Henrissat B."/>
            <person name="Grigoriev I.V."/>
            <person name="Hibbett D."/>
            <person name="Nagy L.G."/>
            <person name="Martin F.M."/>
        </authorList>
    </citation>
    <scope>NUCLEOTIDE SEQUENCE</scope>
    <source>
        <strain evidence="3">UP504</strain>
    </source>
</reference>
<comment type="caution">
    <text evidence="3">The sequence shown here is derived from an EMBL/GenBank/DDBJ whole genome shotgun (WGS) entry which is preliminary data.</text>
</comment>
<proteinExistence type="predicted"/>
<name>A0A9P6AEJ6_9AGAM</name>